<dbReference type="InterPro" id="IPR036942">
    <property type="entry name" value="Beta-barrel_TonB_sf"/>
</dbReference>
<dbReference type="InterPro" id="IPR037066">
    <property type="entry name" value="Plug_dom_sf"/>
</dbReference>
<feature type="signal peptide" evidence="7">
    <location>
        <begin position="1"/>
        <end position="26"/>
    </location>
</feature>
<accession>A0ABT5L5B5</accession>
<keyword evidence="5" id="KW-0472">Membrane</keyword>
<dbReference type="Proteomes" id="UP001218788">
    <property type="component" value="Unassembled WGS sequence"/>
</dbReference>
<sequence length="1056" mass="115617">MMTKSKLNRVALAVAMSVGLSTAAMAQQTSSEITGRVVGPQGAPAAGTVITVKHVPTGSVKTVTANANGQFNLSGLRVGGPYEIVMDSTTFEDATISDVYLSLDSGLNLNNFTLNAQQDVERIEVTASQIASIAFGQKGPSSNFSLEDLQTAPAINRDIKDVVRADPRVYIDETFSDGIQCAGASPRFNSLTLDGMRLNDNFGLNSNGYPTESIPFSYDAIEQVAVELAPFDVEYGGFTACNINAVTKSGTNEVHGSAFYDFTSDSFKGDSIDGVDIDNGNYTEKRYGFTVGLPLISDKLFLFGAYEKKEGVRLHEYAGLSRVTESELAEISRISNEVYGYDPGGFKGSSPVEDEKLLLKVDWNINEDHRAAFTYNWNDGFNISESDTGTSRLSYDGHFYERGAEIETITASLYSDWTADFSTELRIGKTSLDNRQNSVDAATGFGEVQINTGSTTVYLGPDDSRQANDLNWDNLTFKLAGTYLMGDHTITAGIEYEDLDVFNLFMQHRIGEYRFASIENFEAGTPFSIDYNNAAGTNNPDDVAASFSFQTTTLYLQDDWYVNDDLTLLFGLRYDKWSSDDRPNYNSAFEDFYGFANTGNMDGKDLWQPRLGFNYVLADDMELHGGVGLYSGGNPNVWISNAYSNDGVTQVFADERDIPGWDSGNTSIFDLDRVGGGAPIVAPPQALFDYVADYPTDGSARFVVAMDPDFEVPTEWKYALGLTYLAPGDYLVQADILYTEKNDAATYIEPSRTVVGTGPDGRPVYEGSNNTFLLTNVSGDSGDATTLSFAVSKEYDFGLDVSFAYAYNDSTDVNPMTSSVAGSNYSNFATSDPNSPAVATSNYNIPHRFTLSLGYKHEFIDGYNTRINVFASANEGRGMSYTFGDVQRVDSDGETEFLDLLDQYYGDDDTGGGRQLIYVPTEGNDPNVVYGPDFDLDAFNAFVASEGLSRGKIAERNGSYGDWWTKVDVRISQELPAFSESHRASAFLVIENLGNLLNDDWGVLRQGNFVSESVVGASINENGQYVYEEFLGSDQRESFSTAASLWEVRVGVNYRF</sequence>
<evidence type="ECO:0000256" key="1">
    <source>
        <dbReference type="ARBA" id="ARBA00004571"/>
    </source>
</evidence>
<dbReference type="SUPFAM" id="SSF56935">
    <property type="entry name" value="Porins"/>
    <property type="match status" value="1"/>
</dbReference>
<evidence type="ECO:0000256" key="5">
    <source>
        <dbReference type="ARBA" id="ARBA00023136"/>
    </source>
</evidence>
<evidence type="ECO:0000259" key="8">
    <source>
        <dbReference type="Pfam" id="PF25183"/>
    </source>
</evidence>
<keyword evidence="7" id="KW-0732">Signal</keyword>
<feature type="domain" description="TonB-dependent transporter Oar-like beta-barrel" evidence="8">
    <location>
        <begin position="246"/>
        <end position="309"/>
    </location>
</feature>
<dbReference type="InterPro" id="IPR057601">
    <property type="entry name" value="Oar-like_b-barrel"/>
</dbReference>
<reference evidence="9 10" key="1">
    <citation type="submission" date="2022-10" db="EMBL/GenBank/DDBJ databases">
        <title>Alteromonas sp. chi3 Genome sequencing.</title>
        <authorList>
            <person name="Park S."/>
        </authorList>
    </citation>
    <scope>NUCLEOTIDE SEQUENCE [LARGE SCALE GENOMIC DNA]</scope>
    <source>
        <strain evidence="10">chi3</strain>
    </source>
</reference>
<keyword evidence="2" id="KW-0813">Transport</keyword>
<evidence type="ECO:0000256" key="2">
    <source>
        <dbReference type="ARBA" id="ARBA00022448"/>
    </source>
</evidence>
<dbReference type="InterPro" id="IPR039426">
    <property type="entry name" value="TonB-dep_rcpt-like"/>
</dbReference>
<protein>
    <submittedName>
        <fullName evidence="9">TonB-dependent receptor</fullName>
    </submittedName>
</protein>
<dbReference type="EMBL" id="JAQQXP010000002">
    <property type="protein sequence ID" value="MDC8832245.1"/>
    <property type="molecule type" value="Genomic_DNA"/>
</dbReference>
<dbReference type="Pfam" id="PF25183">
    <property type="entry name" value="OMP_b-brl_4"/>
    <property type="match status" value="2"/>
</dbReference>
<evidence type="ECO:0000313" key="10">
    <source>
        <dbReference type="Proteomes" id="UP001218788"/>
    </source>
</evidence>
<organism evidence="9 10">
    <name type="scientific">Alteromonas gilva</name>
    <dbReference type="NCBI Taxonomy" id="2987522"/>
    <lineage>
        <taxon>Bacteria</taxon>
        <taxon>Pseudomonadati</taxon>
        <taxon>Pseudomonadota</taxon>
        <taxon>Gammaproteobacteria</taxon>
        <taxon>Alteromonadales</taxon>
        <taxon>Alteromonadaceae</taxon>
        <taxon>Alteromonas/Salinimonas group</taxon>
        <taxon>Alteromonas</taxon>
    </lineage>
</organism>
<evidence type="ECO:0000313" key="9">
    <source>
        <dbReference type="EMBL" id="MDC8832245.1"/>
    </source>
</evidence>
<gene>
    <name evidence="9" type="ORF">OIK42_15930</name>
</gene>
<dbReference type="Gene3D" id="2.170.130.10">
    <property type="entry name" value="TonB-dependent receptor, plug domain"/>
    <property type="match status" value="1"/>
</dbReference>
<evidence type="ECO:0000256" key="6">
    <source>
        <dbReference type="ARBA" id="ARBA00023237"/>
    </source>
</evidence>
<dbReference type="Pfam" id="PF13620">
    <property type="entry name" value="CarboxypepD_reg"/>
    <property type="match status" value="1"/>
</dbReference>
<keyword evidence="4" id="KW-0812">Transmembrane</keyword>
<name>A0ABT5L5B5_9ALTE</name>
<proteinExistence type="predicted"/>
<dbReference type="Gene3D" id="2.40.170.20">
    <property type="entry name" value="TonB-dependent receptor, beta-barrel domain"/>
    <property type="match status" value="1"/>
</dbReference>
<dbReference type="RefSeq" id="WP_273642046.1">
    <property type="nucleotide sequence ID" value="NZ_JAQQXP010000002.1"/>
</dbReference>
<keyword evidence="9" id="KW-0675">Receptor</keyword>
<comment type="subcellular location">
    <subcellularLocation>
        <location evidence="1">Cell outer membrane</location>
        <topology evidence="1">Multi-pass membrane protein</topology>
    </subcellularLocation>
</comment>
<feature type="chain" id="PRO_5045761107" evidence="7">
    <location>
        <begin position="27"/>
        <end position="1056"/>
    </location>
</feature>
<keyword evidence="3" id="KW-1134">Transmembrane beta strand</keyword>
<dbReference type="PANTHER" id="PTHR30069">
    <property type="entry name" value="TONB-DEPENDENT OUTER MEMBRANE RECEPTOR"/>
    <property type="match status" value="1"/>
</dbReference>
<comment type="caution">
    <text evidence="9">The sequence shown here is derived from an EMBL/GenBank/DDBJ whole genome shotgun (WGS) entry which is preliminary data.</text>
</comment>
<feature type="domain" description="TonB-dependent transporter Oar-like beta-barrel" evidence="8">
    <location>
        <begin position="353"/>
        <end position="981"/>
    </location>
</feature>
<evidence type="ECO:0000256" key="4">
    <source>
        <dbReference type="ARBA" id="ARBA00022692"/>
    </source>
</evidence>
<dbReference type="PANTHER" id="PTHR30069:SF46">
    <property type="entry name" value="OAR PROTEIN"/>
    <property type="match status" value="1"/>
</dbReference>
<evidence type="ECO:0000256" key="3">
    <source>
        <dbReference type="ARBA" id="ARBA00022452"/>
    </source>
</evidence>
<dbReference type="InterPro" id="IPR013784">
    <property type="entry name" value="Carb-bd-like_fold"/>
</dbReference>
<evidence type="ECO:0000256" key="7">
    <source>
        <dbReference type="SAM" id="SignalP"/>
    </source>
</evidence>
<keyword evidence="6" id="KW-0998">Cell outer membrane</keyword>
<keyword evidence="10" id="KW-1185">Reference proteome</keyword>
<dbReference type="SUPFAM" id="SSF49452">
    <property type="entry name" value="Starch-binding domain-like"/>
    <property type="match status" value="1"/>
</dbReference>